<keyword evidence="1" id="KW-0472">Membrane</keyword>
<keyword evidence="1" id="KW-1133">Transmembrane helix</keyword>
<name>A0ABP8TKH3_9ACTN</name>
<dbReference type="EMBL" id="BAABHJ010000008">
    <property type="protein sequence ID" value="GAA4608744.1"/>
    <property type="molecule type" value="Genomic_DNA"/>
</dbReference>
<evidence type="ECO:0000256" key="1">
    <source>
        <dbReference type="SAM" id="Phobius"/>
    </source>
</evidence>
<evidence type="ECO:0000313" key="3">
    <source>
        <dbReference type="Proteomes" id="UP001500212"/>
    </source>
</evidence>
<gene>
    <name evidence="2" type="ORF">GCM10023195_34580</name>
</gene>
<evidence type="ECO:0008006" key="4">
    <source>
        <dbReference type="Google" id="ProtNLM"/>
    </source>
</evidence>
<accession>A0ABP8TKH3</accession>
<reference evidence="3" key="1">
    <citation type="journal article" date="2019" name="Int. J. Syst. Evol. Microbiol.">
        <title>The Global Catalogue of Microorganisms (GCM) 10K type strain sequencing project: providing services to taxonomists for standard genome sequencing and annotation.</title>
        <authorList>
            <consortium name="The Broad Institute Genomics Platform"/>
            <consortium name="The Broad Institute Genome Sequencing Center for Infectious Disease"/>
            <person name="Wu L."/>
            <person name="Ma J."/>
        </authorList>
    </citation>
    <scope>NUCLEOTIDE SEQUENCE [LARGE SCALE GENOMIC DNA]</scope>
    <source>
        <strain evidence="3">JCM 17938</strain>
    </source>
</reference>
<evidence type="ECO:0000313" key="2">
    <source>
        <dbReference type="EMBL" id="GAA4608744.1"/>
    </source>
</evidence>
<dbReference type="Proteomes" id="UP001500212">
    <property type="component" value="Unassembled WGS sequence"/>
</dbReference>
<feature type="transmembrane region" description="Helical" evidence="1">
    <location>
        <begin position="38"/>
        <end position="59"/>
    </location>
</feature>
<comment type="caution">
    <text evidence="2">The sequence shown here is derived from an EMBL/GenBank/DDBJ whole genome shotgun (WGS) entry which is preliminary data.</text>
</comment>
<organism evidence="2 3">
    <name type="scientific">Actinoallomurus liliacearum</name>
    <dbReference type="NCBI Taxonomy" id="1080073"/>
    <lineage>
        <taxon>Bacteria</taxon>
        <taxon>Bacillati</taxon>
        <taxon>Actinomycetota</taxon>
        <taxon>Actinomycetes</taxon>
        <taxon>Streptosporangiales</taxon>
        <taxon>Thermomonosporaceae</taxon>
        <taxon>Actinoallomurus</taxon>
    </lineage>
</organism>
<dbReference type="RefSeq" id="WP_345354670.1">
    <property type="nucleotide sequence ID" value="NZ_BAABHJ010000008.1"/>
</dbReference>
<keyword evidence="3" id="KW-1185">Reference proteome</keyword>
<protein>
    <recommendedName>
        <fullName evidence="4">PH domain-containing protein</fullName>
    </recommendedName>
</protein>
<sequence>MLATTAQVKGGVKKRLAETLTKGAAASLAVSAVTSGSMGLLVVAVPPAVWVVVTSYRLLMIERIHSGLDLGRLVFDAPIQALTATLKRGLLNEVIVADRSAGQSLVRLNLGVRGKAAREIVSAFPDPLLTRPLVR</sequence>
<proteinExistence type="predicted"/>
<keyword evidence="1" id="KW-0812">Transmembrane</keyword>